<keyword evidence="7" id="KW-1185">Reference proteome</keyword>
<feature type="domain" description="ABC transporter" evidence="5">
    <location>
        <begin position="8"/>
        <end position="237"/>
    </location>
</feature>
<dbReference type="InterPro" id="IPR003439">
    <property type="entry name" value="ABC_transporter-like_ATP-bd"/>
</dbReference>
<dbReference type="InterPro" id="IPR017911">
    <property type="entry name" value="MacB-like_ATP-bd"/>
</dbReference>
<evidence type="ECO:0000256" key="2">
    <source>
        <dbReference type="ARBA" id="ARBA00022448"/>
    </source>
</evidence>
<accession>A0ABV9JJZ3</accession>
<evidence type="ECO:0000256" key="1">
    <source>
        <dbReference type="ARBA" id="ARBA00005417"/>
    </source>
</evidence>
<keyword evidence="4 6" id="KW-0067">ATP-binding</keyword>
<dbReference type="GO" id="GO:0005524">
    <property type="term" value="F:ATP binding"/>
    <property type="evidence" value="ECO:0007669"/>
    <property type="project" value="UniProtKB-KW"/>
</dbReference>
<dbReference type="RefSeq" id="WP_377332532.1">
    <property type="nucleotide sequence ID" value="NZ_JBHSGB010000006.1"/>
</dbReference>
<evidence type="ECO:0000313" key="7">
    <source>
        <dbReference type="Proteomes" id="UP001595962"/>
    </source>
</evidence>
<dbReference type="PROSITE" id="PS50893">
    <property type="entry name" value="ABC_TRANSPORTER_2"/>
    <property type="match status" value="1"/>
</dbReference>
<proteinExistence type="inferred from homology"/>
<evidence type="ECO:0000256" key="3">
    <source>
        <dbReference type="ARBA" id="ARBA00022741"/>
    </source>
</evidence>
<evidence type="ECO:0000256" key="4">
    <source>
        <dbReference type="ARBA" id="ARBA00022840"/>
    </source>
</evidence>
<dbReference type="Gene3D" id="3.40.50.300">
    <property type="entry name" value="P-loop containing nucleotide triphosphate hydrolases"/>
    <property type="match status" value="1"/>
</dbReference>
<dbReference type="Pfam" id="PF00005">
    <property type="entry name" value="ABC_tran"/>
    <property type="match status" value="1"/>
</dbReference>
<dbReference type="InterPro" id="IPR003593">
    <property type="entry name" value="AAA+_ATPase"/>
</dbReference>
<keyword evidence="2" id="KW-0813">Transport</keyword>
<dbReference type="InterPro" id="IPR017871">
    <property type="entry name" value="ABC_transporter-like_CS"/>
</dbReference>
<evidence type="ECO:0000313" key="6">
    <source>
        <dbReference type="EMBL" id="MFC4654558.1"/>
    </source>
</evidence>
<dbReference type="PROSITE" id="PS00211">
    <property type="entry name" value="ABC_TRANSPORTER_1"/>
    <property type="match status" value="1"/>
</dbReference>
<dbReference type="CDD" id="cd03255">
    <property type="entry name" value="ABC_MJ0796_LolCDE_FtsE"/>
    <property type="match status" value="1"/>
</dbReference>
<comment type="caution">
    <text evidence="6">The sequence shown here is derived from an EMBL/GenBank/DDBJ whole genome shotgun (WGS) entry which is preliminary data.</text>
</comment>
<dbReference type="Proteomes" id="UP001595962">
    <property type="component" value="Unassembled WGS sequence"/>
</dbReference>
<gene>
    <name evidence="6" type="ORF">ACFO3I_05915</name>
</gene>
<dbReference type="SUPFAM" id="SSF52540">
    <property type="entry name" value="P-loop containing nucleoside triphosphate hydrolases"/>
    <property type="match status" value="1"/>
</dbReference>
<comment type="similarity">
    <text evidence="1">Belongs to the ABC transporter superfamily.</text>
</comment>
<name>A0ABV9JJZ3_9GAMM</name>
<protein>
    <submittedName>
        <fullName evidence="6">ABC transporter ATP-binding protein</fullName>
    </submittedName>
</protein>
<dbReference type="EMBL" id="JBHSGB010000006">
    <property type="protein sequence ID" value="MFC4654558.1"/>
    <property type="molecule type" value="Genomic_DNA"/>
</dbReference>
<keyword evidence="3" id="KW-0547">Nucleotide-binding</keyword>
<dbReference type="InterPro" id="IPR027417">
    <property type="entry name" value="P-loop_NTPase"/>
</dbReference>
<dbReference type="PANTHER" id="PTHR42798">
    <property type="entry name" value="LIPOPROTEIN-RELEASING SYSTEM ATP-BINDING PROTEIN LOLD"/>
    <property type="match status" value="1"/>
</dbReference>
<dbReference type="PANTHER" id="PTHR42798:SF2">
    <property type="entry name" value="ABC TRANSPORTER ATP-BINDING PROTEIN MG467-RELATED"/>
    <property type="match status" value="1"/>
</dbReference>
<organism evidence="6 7">
    <name type="scientific">Rheinheimera marina</name>
    <dbReference type="NCBI Taxonomy" id="1774958"/>
    <lineage>
        <taxon>Bacteria</taxon>
        <taxon>Pseudomonadati</taxon>
        <taxon>Pseudomonadota</taxon>
        <taxon>Gammaproteobacteria</taxon>
        <taxon>Chromatiales</taxon>
        <taxon>Chromatiaceae</taxon>
        <taxon>Rheinheimera</taxon>
    </lineage>
</organism>
<dbReference type="SMART" id="SM00382">
    <property type="entry name" value="AAA"/>
    <property type="match status" value="1"/>
</dbReference>
<sequence>MTTPTSDLIATQLTKKVQLSEGTLTIVQDINLSIPAGASVAIVGASGSGKSTLLGLLAGLDTPSSGECFLNGQPLHQMTEDERAALRAKTVGFVFQQFLLLPSLTALENVTLPAELAGMREARQRGLELLEQVGLSHRADFYPGQMSGGEQQRVAIARAFITNPQVLFADEPSANLDNATGSKVEDLLFQLNSQQGTTLVLVTHNDELAQRCQFRYRMHAGQLTVVSSEQSEAQRHVG</sequence>
<reference evidence="7" key="1">
    <citation type="journal article" date="2019" name="Int. J. Syst. Evol. Microbiol.">
        <title>The Global Catalogue of Microorganisms (GCM) 10K type strain sequencing project: providing services to taxonomists for standard genome sequencing and annotation.</title>
        <authorList>
            <consortium name="The Broad Institute Genomics Platform"/>
            <consortium name="The Broad Institute Genome Sequencing Center for Infectious Disease"/>
            <person name="Wu L."/>
            <person name="Ma J."/>
        </authorList>
    </citation>
    <scope>NUCLEOTIDE SEQUENCE [LARGE SCALE GENOMIC DNA]</scope>
    <source>
        <strain evidence="7">DT28</strain>
    </source>
</reference>
<evidence type="ECO:0000259" key="5">
    <source>
        <dbReference type="PROSITE" id="PS50893"/>
    </source>
</evidence>